<keyword evidence="1" id="KW-1133">Transmembrane helix</keyword>
<reference evidence="2" key="1">
    <citation type="submission" date="2024-06" db="EMBL/GenBank/DDBJ databases">
        <title>Intestivirid acquisition increases across infancy in a wild primate population.</title>
        <authorList>
            <person name="Schneider-Creas I.A."/>
            <person name="Moya I.L."/>
            <person name="Chiou K.L."/>
            <person name="Baniel A."/>
            <person name="Azanaw Haile A."/>
            <person name="Kebede F."/>
            <person name="Abebe B."/>
            <person name="Snyder-Mackler N."/>
            <person name="Varsani A."/>
        </authorList>
    </citation>
    <scope>NUCLEOTIDE SEQUENCE</scope>
    <source>
        <strain evidence="2">Int_RNL_2017_0055_MCB</strain>
    </source>
</reference>
<feature type="transmembrane region" description="Helical" evidence="1">
    <location>
        <begin position="22"/>
        <end position="47"/>
    </location>
</feature>
<name>A0AAU8MHB8_9CAUD</name>
<keyword evidence="1" id="KW-0812">Transmembrane</keyword>
<keyword evidence="1" id="KW-0472">Membrane</keyword>
<sequence length="307" mass="32716">MDDSKVFMFPDSGTKSNDVNSLLPLLMCNGGFGGGSWIWVIFLFFLYPLMRNGGLFGGFNQNGGGGCLGPLANLVNNNDGRDLLMQAINGNGAAVQRLATMFGTKVDMINAAIAQVNNSVTQVGCKIDSSTGALLNAGTQNTMTLANQLATCCCNLKSAIIETAHQSQLETLRQTDTIKESVGDVGNAVTRGFADIGYALRDQTCNLDKSIDGVGDRIIAKLDAAEKSAMQDKINALQTQLTTEHQSGVIAQQIAAAVNPIAQAVNEIKCAQPQTVTVPYQPFQAVPNCVAYQYGMYNNNGLNNFWL</sequence>
<accession>A0AAU8MHB8</accession>
<evidence type="ECO:0000256" key="1">
    <source>
        <dbReference type="SAM" id="Phobius"/>
    </source>
</evidence>
<evidence type="ECO:0000313" key="2">
    <source>
        <dbReference type="EMBL" id="XCN99961.1"/>
    </source>
</evidence>
<organism evidence="2">
    <name type="scientific">Geladintestivirus 4</name>
    <dbReference type="NCBI Taxonomy" id="3233136"/>
    <lineage>
        <taxon>Viruses</taxon>
        <taxon>Duplodnaviria</taxon>
        <taxon>Heunggongvirae</taxon>
        <taxon>Uroviricota</taxon>
        <taxon>Caudoviricetes</taxon>
        <taxon>Crassvirales</taxon>
    </lineage>
</organism>
<dbReference type="EMBL" id="PP965494">
    <property type="protein sequence ID" value="XCN99961.1"/>
    <property type="molecule type" value="Genomic_DNA"/>
</dbReference>
<protein>
    <submittedName>
        <fullName evidence="2">Uncharacterized protein</fullName>
    </submittedName>
</protein>
<proteinExistence type="predicted"/>